<evidence type="ECO:0000256" key="1">
    <source>
        <dbReference type="SAM" id="MobiDB-lite"/>
    </source>
</evidence>
<reference evidence="3" key="2">
    <citation type="submission" date="2018-07" db="EMBL/GenBank/DDBJ databases">
        <authorList>
            <person name="Quirk P.G."/>
            <person name="Krulwich T.A."/>
        </authorList>
    </citation>
    <scope>NUCLEOTIDE SEQUENCE</scope>
</reference>
<organism evidence="3">
    <name type="scientific">Culicoides sonorensis</name>
    <name type="common">Biting midge</name>
    <dbReference type="NCBI Taxonomy" id="179676"/>
    <lineage>
        <taxon>Eukaryota</taxon>
        <taxon>Metazoa</taxon>
        <taxon>Ecdysozoa</taxon>
        <taxon>Arthropoda</taxon>
        <taxon>Hexapoda</taxon>
        <taxon>Insecta</taxon>
        <taxon>Pterygota</taxon>
        <taxon>Neoptera</taxon>
        <taxon>Endopterygota</taxon>
        <taxon>Diptera</taxon>
        <taxon>Nematocera</taxon>
        <taxon>Chironomoidea</taxon>
        <taxon>Ceratopogonidae</taxon>
        <taxon>Ceratopogoninae</taxon>
        <taxon>Culicoides</taxon>
        <taxon>Monoculicoides</taxon>
    </lineage>
</organism>
<evidence type="ECO:0000313" key="3">
    <source>
        <dbReference type="EMBL" id="SSX28960.1"/>
    </source>
</evidence>
<feature type="region of interest" description="Disordered" evidence="1">
    <location>
        <begin position="1"/>
        <end position="71"/>
    </location>
</feature>
<dbReference type="EMBL" id="UFQS01001111">
    <property type="protein sequence ID" value="SSX09049.1"/>
    <property type="molecule type" value="Genomic_DNA"/>
</dbReference>
<name>A0A336MG92_CULSO</name>
<dbReference type="EMBL" id="UFQT01001111">
    <property type="protein sequence ID" value="SSX28960.1"/>
    <property type="molecule type" value="Genomic_DNA"/>
</dbReference>
<reference evidence="2" key="1">
    <citation type="submission" date="2018-04" db="EMBL/GenBank/DDBJ databases">
        <authorList>
            <person name="Go L.Y."/>
            <person name="Mitchell J.A."/>
        </authorList>
    </citation>
    <scope>NUCLEOTIDE SEQUENCE</scope>
    <source>
        <tissue evidence="2">Whole organism</tissue>
    </source>
</reference>
<protein>
    <submittedName>
        <fullName evidence="3">CSON000698 protein</fullName>
    </submittedName>
</protein>
<feature type="compositionally biased region" description="Polar residues" evidence="1">
    <location>
        <begin position="25"/>
        <end position="47"/>
    </location>
</feature>
<feature type="compositionally biased region" description="Basic residues" evidence="1">
    <location>
        <begin position="11"/>
        <end position="23"/>
    </location>
</feature>
<sequence>MKGSECGFKGSKNKKRGPGRPRKIQSINQNETDNQSEASIESENTYGILSDDDPGDDEVTQKRLKTPKQKLPPPIIIHNQRIHDVHTYVKEALPETHSSVRYKVDDRIKLFCKSTEDWIKLKTVLADKVKNNFYTFTPDSEKRTKVVLYGIPDSICLEYLKNKLHDIGLNVLEIKKLKLSKQRYKDQAHLLLYFNKNDNIRMYNLNSITTVDKFIVQWRYYAAKNKGPTQCSRCQNFGHSKLNCNLQIKCMRCAETHPTDQCRHTKALIINDETVKRCKPEKLKCANCGGGHTAVFKDLSTSN</sequence>
<proteinExistence type="predicted"/>
<accession>A0A336MG92</accession>
<dbReference type="AlphaFoldDB" id="A0A336MG92"/>
<gene>
    <name evidence="3" type="primary">CSON000698</name>
</gene>
<evidence type="ECO:0000313" key="2">
    <source>
        <dbReference type="EMBL" id="SSX09049.1"/>
    </source>
</evidence>
<dbReference type="VEuPathDB" id="VectorBase:CSON000698"/>